<dbReference type="EMBL" id="BAABIP010000017">
    <property type="protein sequence ID" value="GAA4770582.1"/>
    <property type="molecule type" value="Genomic_DNA"/>
</dbReference>
<gene>
    <name evidence="1" type="ORF">GCM10023230_20960</name>
</gene>
<dbReference type="RefSeq" id="WP_264542370.1">
    <property type="nucleotide sequence ID" value="NZ_BAABIP010000017.1"/>
</dbReference>
<keyword evidence="2" id="KW-1185">Reference proteome</keyword>
<evidence type="ECO:0000313" key="1">
    <source>
        <dbReference type="EMBL" id="GAA4770582.1"/>
    </source>
</evidence>
<organism evidence="1 2">
    <name type="scientific">Flavobacterium hankyongi</name>
    <dbReference type="NCBI Taxonomy" id="1176532"/>
    <lineage>
        <taxon>Bacteria</taxon>
        <taxon>Pseudomonadati</taxon>
        <taxon>Bacteroidota</taxon>
        <taxon>Flavobacteriia</taxon>
        <taxon>Flavobacteriales</taxon>
        <taxon>Flavobacteriaceae</taxon>
        <taxon>Flavobacterium</taxon>
    </lineage>
</organism>
<reference evidence="2" key="1">
    <citation type="journal article" date="2019" name="Int. J. Syst. Evol. Microbiol.">
        <title>The Global Catalogue of Microorganisms (GCM) 10K type strain sequencing project: providing services to taxonomists for standard genome sequencing and annotation.</title>
        <authorList>
            <consortium name="The Broad Institute Genomics Platform"/>
            <consortium name="The Broad Institute Genome Sequencing Center for Infectious Disease"/>
            <person name="Wu L."/>
            <person name="Ma J."/>
        </authorList>
    </citation>
    <scope>NUCLEOTIDE SEQUENCE [LARGE SCALE GENOMIC DNA]</scope>
    <source>
        <strain evidence="2">JCM 18198</strain>
    </source>
</reference>
<dbReference type="Proteomes" id="UP001500141">
    <property type="component" value="Unassembled WGS sequence"/>
</dbReference>
<protein>
    <submittedName>
        <fullName evidence="1">Uncharacterized protein</fullName>
    </submittedName>
</protein>
<accession>A0ABP9A021</accession>
<proteinExistence type="predicted"/>
<evidence type="ECO:0000313" key="2">
    <source>
        <dbReference type="Proteomes" id="UP001500141"/>
    </source>
</evidence>
<name>A0ABP9A021_9FLAO</name>
<sequence>MGAELETGRLWKGYQILWMDEKTKSNNKNAFYPAKEFDTLSWI</sequence>
<comment type="caution">
    <text evidence="1">The sequence shown here is derived from an EMBL/GenBank/DDBJ whole genome shotgun (WGS) entry which is preliminary data.</text>
</comment>